<sequence length="481" mass="54336">MAYQDLRDYLRTLESKGLLKRIKTEVSADLEITEISDRVVKAGGPTLLFENVRGYQMPVVTNLMGTLEHMKLALQVDDLDDIGRQMLEFLQPPELPTGFIDKLKALPKLAQLSSFLPKIVRTGPCKEVVIKDKPSLAALPVLKCWPQDGGPFITLPLVFTKDPETGRRNVGMYRMQVYDEITTGMHWHMHKDGAENHRKQKRQNKPLEVAVALGADPACIFSAVAPLPPGIDEMLLAGFLRKEPVELVKCETVDIEVPARAEIILEGYVDPEETRLEGPFGDHTGYYSLADYYPVFHLTCITHRKNPIYPATIVGKPPIEDNFIGKAIERTFLPLLKLQLPEIVDMNMPPEGVFHNCVIVSIKKRYPGHAKKVMSALWGMGQMMFAKLIIVVDDHVNVQNPSEVAWRVFNNIDPRRDVMMVDGPLDALDHSSPMPFYGSKMGIDATKKWPAEGHNREWPDDIEMSEEIKSLVDRKWQSYGF</sequence>
<dbReference type="PANTHER" id="PTHR30108:SF17">
    <property type="entry name" value="FERULIC ACID DECARBOXYLASE 1"/>
    <property type="match status" value="1"/>
</dbReference>
<dbReference type="InterPro" id="IPR049383">
    <property type="entry name" value="UbiD-like_N"/>
</dbReference>
<dbReference type="NCBIfam" id="TIGR00148">
    <property type="entry name" value="UbiD family decarboxylase"/>
    <property type="match status" value="1"/>
</dbReference>
<evidence type="ECO:0000313" key="6">
    <source>
        <dbReference type="Proteomes" id="UP000009226"/>
    </source>
</evidence>
<dbReference type="Pfam" id="PF20696">
    <property type="entry name" value="UbiD_C"/>
    <property type="match status" value="1"/>
</dbReference>
<evidence type="ECO:0000256" key="1">
    <source>
        <dbReference type="ARBA" id="ARBA00010021"/>
    </source>
</evidence>
<dbReference type="InterPro" id="IPR022390">
    <property type="entry name" value="HBDC"/>
</dbReference>
<dbReference type="GO" id="GO:0006744">
    <property type="term" value="P:ubiquinone biosynthetic process"/>
    <property type="evidence" value="ECO:0007669"/>
    <property type="project" value="TreeGrafter"/>
</dbReference>
<dbReference type="NCBIfam" id="TIGR03701">
    <property type="entry name" value="mena_SCO4490"/>
    <property type="match status" value="1"/>
</dbReference>
<protein>
    <submittedName>
        <fullName evidence="5">Menaquinone biosynthesis decarboxylase, SCO4490 family</fullName>
    </submittedName>
</protein>
<proteinExistence type="inferred from homology"/>
<dbReference type="eggNOG" id="COG0043">
    <property type="taxonomic scope" value="Bacteria"/>
</dbReference>
<dbReference type="Pfam" id="PF20695">
    <property type="entry name" value="UbiD_N"/>
    <property type="match status" value="1"/>
</dbReference>
<dbReference type="FunFam" id="3.40.1670.10:FF:000002">
    <property type="entry name" value="Menaquinone biosynthesis decarboxylase"/>
    <property type="match status" value="1"/>
</dbReference>
<dbReference type="SUPFAM" id="SSF143968">
    <property type="entry name" value="UbiD C-terminal domain-like"/>
    <property type="match status" value="1"/>
</dbReference>
<dbReference type="GO" id="GO:0008694">
    <property type="term" value="F:4-hydroxy-3-polyprenylbenzoate decarboxylase activity"/>
    <property type="evidence" value="ECO:0007669"/>
    <property type="project" value="TreeGrafter"/>
</dbReference>
<accession>F6B716</accession>
<dbReference type="STRING" id="868595.Desca_1588"/>
<gene>
    <name evidence="5" type="ordered locus">Desca_1588</name>
</gene>
<dbReference type="Pfam" id="PF01977">
    <property type="entry name" value="UbiD"/>
    <property type="match status" value="1"/>
</dbReference>
<dbReference type="SUPFAM" id="SSF50475">
    <property type="entry name" value="FMN-binding split barrel"/>
    <property type="match status" value="1"/>
</dbReference>
<dbReference type="AlphaFoldDB" id="F6B716"/>
<keyword evidence="6" id="KW-1185">Reference proteome</keyword>
<dbReference type="HOGENOM" id="CLU_023348_4_1_9"/>
<dbReference type="InterPro" id="IPR049381">
    <property type="entry name" value="UbiD-like_C"/>
</dbReference>
<dbReference type="Gene3D" id="1.20.5.570">
    <property type="entry name" value="Single helix bin"/>
    <property type="match status" value="1"/>
</dbReference>
<dbReference type="Gene3D" id="3.40.1670.10">
    <property type="entry name" value="UbiD C-terminal domain-like"/>
    <property type="match status" value="1"/>
</dbReference>
<dbReference type="EMBL" id="CP002736">
    <property type="protein sequence ID" value="AEF94441.1"/>
    <property type="molecule type" value="Genomic_DNA"/>
</dbReference>
<feature type="domain" description="3-octaprenyl-4-hydroxybenzoate carboxy-lyase-like N-terminal" evidence="3">
    <location>
        <begin position="11"/>
        <end position="84"/>
    </location>
</feature>
<evidence type="ECO:0000259" key="4">
    <source>
        <dbReference type="Pfam" id="PF20696"/>
    </source>
</evidence>
<organism evidence="5 6">
    <name type="scientific">Desulfotomaculum nigrificans (strain DSM 14880 / VKM B-2319 / CO-1-SRB)</name>
    <name type="common">Desulfotomaculum carboxydivorans</name>
    <dbReference type="NCBI Taxonomy" id="868595"/>
    <lineage>
        <taxon>Bacteria</taxon>
        <taxon>Bacillati</taxon>
        <taxon>Bacillota</taxon>
        <taxon>Clostridia</taxon>
        <taxon>Eubacteriales</taxon>
        <taxon>Desulfotomaculaceae</taxon>
        <taxon>Desulfotomaculum</taxon>
    </lineage>
</organism>
<evidence type="ECO:0000313" key="5">
    <source>
        <dbReference type="EMBL" id="AEF94441.1"/>
    </source>
</evidence>
<dbReference type="KEGG" id="dca:Desca_1588"/>
<dbReference type="InterPro" id="IPR048304">
    <property type="entry name" value="UbiD_Rift_dom"/>
</dbReference>
<dbReference type="RefSeq" id="WP_013810268.1">
    <property type="nucleotide sequence ID" value="NC_015565.1"/>
</dbReference>
<comment type="similarity">
    <text evidence="1">Belongs to the UbiD family.</text>
</comment>
<feature type="domain" description="3-octaprenyl-4-hydroxybenzoate carboxy-lyase-like Rift-related" evidence="2">
    <location>
        <begin position="120"/>
        <end position="317"/>
    </location>
</feature>
<evidence type="ECO:0000259" key="2">
    <source>
        <dbReference type="Pfam" id="PF01977"/>
    </source>
</evidence>
<feature type="domain" description="3-octaprenyl-4-hydroxybenzoate carboxy-lyase-like C-terminal" evidence="4">
    <location>
        <begin position="323"/>
        <end position="445"/>
    </location>
</feature>
<dbReference type="PANTHER" id="PTHR30108">
    <property type="entry name" value="3-OCTAPRENYL-4-HYDROXYBENZOATE CARBOXY-LYASE-RELATED"/>
    <property type="match status" value="1"/>
</dbReference>
<reference evidence="5 6" key="1">
    <citation type="submission" date="2011-05" db="EMBL/GenBank/DDBJ databases">
        <title>Complete sequence of Desulfotomaculum carboxydivorans CO-1-SRB.</title>
        <authorList>
            <consortium name="US DOE Joint Genome Institute"/>
            <person name="Lucas S."/>
            <person name="Han J."/>
            <person name="Lapidus A."/>
            <person name="Cheng J.-F."/>
            <person name="Goodwin L."/>
            <person name="Pitluck S."/>
            <person name="Peters L."/>
            <person name="Mikhailova N."/>
            <person name="Lu M."/>
            <person name="Han C."/>
            <person name="Tapia R."/>
            <person name="Land M."/>
            <person name="Hauser L."/>
            <person name="Kyrpides N."/>
            <person name="Ivanova N."/>
            <person name="Pagani I."/>
            <person name="Stams A."/>
            <person name="Plugge C."/>
            <person name="Muyzer G."/>
            <person name="Kuever J."/>
            <person name="Parshina S."/>
            <person name="Ivanova A."/>
            <person name="Nazina T."/>
            <person name="Woyke T."/>
        </authorList>
    </citation>
    <scope>NUCLEOTIDE SEQUENCE [LARGE SCALE GENOMIC DNA]</scope>
    <source>
        <strain evidence="6">DSM 14880 / VKM B-2319 / CO-1-SRB</strain>
    </source>
</reference>
<dbReference type="InterPro" id="IPR002830">
    <property type="entry name" value="UbiD"/>
</dbReference>
<dbReference type="Proteomes" id="UP000009226">
    <property type="component" value="Chromosome"/>
</dbReference>
<name>F6B716_DESCC</name>
<dbReference type="GO" id="GO:0005829">
    <property type="term" value="C:cytosol"/>
    <property type="evidence" value="ECO:0007669"/>
    <property type="project" value="TreeGrafter"/>
</dbReference>
<evidence type="ECO:0000259" key="3">
    <source>
        <dbReference type="Pfam" id="PF20695"/>
    </source>
</evidence>